<dbReference type="EMBL" id="CAJPVJ010001460">
    <property type="protein sequence ID" value="CAG2164757.1"/>
    <property type="molecule type" value="Genomic_DNA"/>
</dbReference>
<evidence type="ECO:0000259" key="11">
    <source>
        <dbReference type="PROSITE" id="PS51220"/>
    </source>
</evidence>
<dbReference type="GO" id="GO:0007160">
    <property type="term" value="P:cell-matrix adhesion"/>
    <property type="evidence" value="ECO:0007669"/>
    <property type="project" value="InterPro"/>
</dbReference>
<dbReference type="Pfam" id="PF03782">
    <property type="entry name" value="AMOP"/>
    <property type="match status" value="1"/>
</dbReference>
<evidence type="ECO:0000256" key="4">
    <source>
        <dbReference type="ARBA" id="ARBA00023136"/>
    </source>
</evidence>
<dbReference type="Proteomes" id="UP000728032">
    <property type="component" value="Unassembled WGS sequence"/>
</dbReference>
<gene>
    <name evidence="12" type="ORF">ONB1V03_LOCUS4306</name>
</gene>
<keyword evidence="5 6" id="KW-1015">Disulfide bond</keyword>
<dbReference type="OrthoDB" id="6475625at2759"/>
<evidence type="ECO:0000313" key="13">
    <source>
        <dbReference type="Proteomes" id="UP000728032"/>
    </source>
</evidence>
<evidence type="ECO:0008006" key="14">
    <source>
        <dbReference type="Google" id="ProtNLM"/>
    </source>
</evidence>
<evidence type="ECO:0000313" key="12">
    <source>
        <dbReference type="EMBL" id="CAD7643760.1"/>
    </source>
</evidence>
<dbReference type="GO" id="GO:0016020">
    <property type="term" value="C:membrane"/>
    <property type="evidence" value="ECO:0007669"/>
    <property type="project" value="UniProtKB-SubCell"/>
</dbReference>
<sequence>MFLNGYQFYRLANNAFNIDYNKPLYLKLGYGLPVLIIAIFFLHIMLQDNVPLLLGPTPTGASIHIRPLPIVGHTARGRPTRVRLQQSHAFPDIELKTGYIVSTGAVIDKLSVDSLLDTTEDIHHVVATALNASLAENIVSFRRQVVDLAVNGTQPITQLVSALKAVFGGTVDSILTDVKAVRQGLVATEQTVRKQLNTTTGADRRDELQTIDNRLVREVGVYDELVDQVSGIVARVGQLRDVNHNSLVAKRAIDAGKVVDNLITLPYLLIIAAFNYALVDEFYAYGVEHGDIRLNPRNKDDGSSDEIQLTAGFRYFDTTHHSLWVNVNGAISFRQAIATYTPVCVPVSREFTMIAPFWADVDLSYGGDILYRDTTEPTVLNKASNDIMRAFPEFSGVEVTWAFVTTWLNVSYYGANGCSVRSRNTFQSVLASNGAHSFAIFNYNDITWTTGLASGGQCPGIGGTPAKAGFDPADGASLFSIPGSCTNDIISINKSGHYASNFNKLLLPEEIWNSATIVSVEPTGSKVTRFKRGFWSDLGKALFSAFVNVVEFFDDIFGDTCMEWYRGDPGGPTDLIPCPPTVTQFQADPRYEIDPGCTSAPCEFHPGADFCIRSRTPSPSGGGQQCCYLGDKILLGPRGGGTVDKSHHKNGFLKIDHFNADVLPWIKCCKDKSDQLCHRYYEKRPSDPGTNYEPPQPSGASGDPHISTFDGVDYTFNGAGEFWLIRDGPGMPMAVQSPKKYDDYNIESFAPDLTDPSMFNVTEHAQMLCGQSIDCLYDYIATGSASVANHTKSVRNDYNQIVRIYENKVTTCPPLSYPDNGYFHAENFLPGSVASYGCFENFTLRGIVTIKCHDNGTWSDSAPICESQNDTNDQGNNTEQGGLLYIILAKLTVGANANQIDNSVVNGIQVIHTGVNSTTCKHSVDNLLDSAEDIHHVVATALNASLAENIVSFRRQIVDLAVNGTQPITQLVSALKAVFGGTVDTTEQTVRKQLNTTTGADRRDELQTLDNRLVREVGVYDELVDQVSGIVARVRQLQDVSDNALVAKRAIDGGNVVNDLITLPYLPIIAAFNYALG</sequence>
<keyword evidence="6" id="KW-0768">Sushi</keyword>
<evidence type="ECO:0000256" key="7">
    <source>
        <dbReference type="SAM" id="MobiDB-lite"/>
    </source>
</evidence>
<dbReference type="PROSITE" id="PS51220">
    <property type="entry name" value="NIDO"/>
    <property type="match status" value="1"/>
</dbReference>
<reference evidence="12" key="1">
    <citation type="submission" date="2020-11" db="EMBL/GenBank/DDBJ databases">
        <authorList>
            <person name="Tran Van P."/>
        </authorList>
    </citation>
    <scope>NUCLEOTIDE SEQUENCE</scope>
</reference>
<dbReference type="InterPro" id="IPR051495">
    <property type="entry name" value="Epithelial_Barrier/Signaling"/>
</dbReference>
<dbReference type="PANTHER" id="PTHR13802:SF52">
    <property type="entry name" value="MUCIN-4"/>
    <property type="match status" value="1"/>
</dbReference>
<dbReference type="InterPro" id="IPR035976">
    <property type="entry name" value="Sushi/SCR/CCP_sf"/>
</dbReference>
<keyword evidence="2 8" id="KW-0812">Transmembrane</keyword>
<feature type="disulfide bond" evidence="6">
    <location>
        <begin position="838"/>
        <end position="865"/>
    </location>
</feature>
<dbReference type="AlphaFoldDB" id="A0A7R9QG79"/>
<keyword evidence="4 8" id="KW-0472">Membrane</keyword>
<evidence type="ECO:0000256" key="3">
    <source>
        <dbReference type="ARBA" id="ARBA00022989"/>
    </source>
</evidence>
<protein>
    <recommendedName>
        <fullName evidence="14">Sushi, nidogen and EGF-like domain-containing protein 1</fullName>
    </recommendedName>
</protein>
<organism evidence="12">
    <name type="scientific">Oppiella nova</name>
    <dbReference type="NCBI Taxonomy" id="334625"/>
    <lineage>
        <taxon>Eukaryota</taxon>
        <taxon>Metazoa</taxon>
        <taxon>Ecdysozoa</taxon>
        <taxon>Arthropoda</taxon>
        <taxon>Chelicerata</taxon>
        <taxon>Arachnida</taxon>
        <taxon>Acari</taxon>
        <taxon>Acariformes</taxon>
        <taxon>Sarcoptiformes</taxon>
        <taxon>Oribatida</taxon>
        <taxon>Brachypylina</taxon>
        <taxon>Oppioidea</taxon>
        <taxon>Oppiidae</taxon>
        <taxon>Oppiella</taxon>
    </lineage>
</organism>
<evidence type="ECO:0000259" key="9">
    <source>
        <dbReference type="PROSITE" id="PS50856"/>
    </source>
</evidence>
<dbReference type="InterPro" id="IPR000436">
    <property type="entry name" value="Sushi_SCR_CCP_dom"/>
</dbReference>
<dbReference type="SMART" id="SM00032">
    <property type="entry name" value="CCP"/>
    <property type="match status" value="1"/>
</dbReference>
<dbReference type="SMART" id="SM00723">
    <property type="entry name" value="AMOP"/>
    <property type="match status" value="1"/>
</dbReference>
<dbReference type="SUPFAM" id="SSF57535">
    <property type="entry name" value="Complement control module/SCR domain"/>
    <property type="match status" value="1"/>
</dbReference>
<dbReference type="PROSITE" id="PS50923">
    <property type="entry name" value="SUSHI"/>
    <property type="match status" value="1"/>
</dbReference>
<dbReference type="InterPro" id="IPR005533">
    <property type="entry name" value="AMOP_dom"/>
</dbReference>
<feature type="domain" description="AMOP" evidence="9">
    <location>
        <begin position="553"/>
        <end position="684"/>
    </location>
</feature>
<feature type="region of interest" description="Disordered" evidence="7">
    <location>
        <begin position="684"/>
        <end position="704"/>
    </location>
</feature>
<dbReference type="Pfam" id="PF00084">
    <property type="entry name" value="Sushi"/>
    <property type="match status" value="1"/>
</dbReference>
<dbReference type="Gene3D" id="2.10.70.10">
    <property type="entry name" value="Complement Module, domain 1"/>
    <property type="match status" value="1"/>
</dbReference>
<accession>A0A7R9QG79</accession>
<comment type="subcellular location">
    <subcellularLocation>
        <location evidence="1">Membrane</location>
    </subcellularLocation>
</comment>
<evidence type="ECO:0000256" key="6">
    <source>
        <dbReference type="PROSITE-ProRule" id="PRU00302"/>
    </source>
</evidence>
<evidence type="ECO:0000256" key="2">
    <source>
        <dbReference type="ARBA" id="ARBA00022692"/>
    </source>
</evidence>
<dbReference type="Pfam" id="PF23263">
    <property type="entry name" value="C8-3_MUC4"/>
    <property type="match status" value="1"/>
</dbReference>
<dbReference type="PANTHER" id="PTHR13802">
    <property type="entry name" value="MUCIN 4-RELATED"/>
    <property type="match status" value="1"/>
</dbReference>
<name>A0A7R9QG79_9ACAR</name>
<feature type="transmembrane region" description="Helical" evidence="8">
    <location>
        <begin position="24"/>
        <end position="46"/>
    </location>
</feature>
<dbReference type="InterPro" id="IPR056619">
    <property type="entry name" value="C8-3_MUC4"/>
</dbReference>
<evidence type="ECO:0000256" key="5">
    <source>
        <dbReference type="ARBA" id="ARBA00023157"/>
    </source>
</evidence>
<comment type="caution">
    <text evidence="6">Lacks conserved residue(s) required for the propagation of feature annotation.</text>
</comment>
<keyword evidence="13" id="KW-1185">Reference proteome</keyword>
<evidence type="ECO:0000259" key="10">
    <source>
        <dbReference type="PROSITE" id="PS50923"/>
    </source>
</evidence>
<dbReference type="CDD" id="cd00033">
    <property type="entry name" value="CCP"/>
    <property type="match status" value="1"/>
</dbReference>
<dbReference type="SMART" id="SM00539">
    <property type="entry name" value="NIDO"/>
    <property type="match status" value="1"/>
</dbReference>
<keyword evidence="3 8" id="KW-1133">Transmembrane helix</keyword>
<dbReference type="PROSITE" id="PS50856">
    <property type="entry name" value="AMOP"/>
    <property type="match status" value="1"/>
</dbReference>
<proteinExistence type="predicted"/>
<dbReference type="Pfam" id="PF06119">
    <property type="entry name" value="NIDO"/>
    <property type="match status" value="1"/>
</dbReference>
<dbReference type="InterPro" id="IPR003886">
    <property type="entry name" value="NIDO_dom"/>
</dbReference>
<feature type="domain" description="NIDO" evidence="11">
    <location>
        <begin position="356"/>
        <end position="501"/>
    </location>
</feature>
<evidence type="ECO:0000256" key="1">
    <source>
        <dbReference type="ARBA" id="ARBA00004370"/>
    </source>
</evidence>
<dbReference type="EMBL" id="OC916285">
    <property type="protein sequence ID" value="CAD7643760.1"/>
    <property type="molecule type" value="Genomic_DNA"/>
</dbReference>
<feature type="domain" description="Sushi" evidence="10">
    <location>
        <begin position="810"/>
        <end position="867"/>
    </location>
</feature>
<evidence type="ECO:0000256" key="8">
    <source>
        <dbReference type="SAM" id="Phobius"/>
    </source>
</evidence>